<feature type="region of interest" description="Disordered" evidence="5">
    <location>
        <begin position="1700"/>
        <end position="1722"/>
    </location>
</feature>
<dbReference type="InterPro" id="IPR036188">
    <property type="entry name" value="FAD/NAD-bd_sf"/>
</dbReference>
<feature type="compositionally biased region" description="Basic and acidic residues" evidence="5">
    <location>
        <begin position="67"/>
        <end position="78"/>
    </location>
</feature>
<dbReference type="Gene3D" id="3.50.50.60">
    <property type="entry name" value="FAD/NAD(P)-binding domain"/>
    <property type="match status" value="2"/>
</dbReference>
<dbReference type="EMBL" id="CAUYUJ010016235">
    <property type="protein sequence ID" value="CAK0863201.1"/>
    <property type="molecule type" value="Genomic_DNA"/>
</dbReference>
<accession>A0ABN9UVJ9</accession>
<feature type="region of interest" description="Disordered" evidence="5">
    <location>
        <begin position="731"/>
        <end position="752"/>
    </location>
</feature>
<feature type="compositionally biased region" description="Acidic residues" evidence="5">
    <location>
        <begin position="621"/>
        <end position="630"/>
    </location>
</feature>
<reference evidence="6" key="1">
    <citation type="submission" date="2023-10" db="EMBL/GenBank/DDBJ databases">
        <authorList>
            <person name="Chen Y."/>
            <person name="Shah S."/>
            <person name="Dougan E. K."/>
            <person name="Thang M."/>
            <person name="Chan C."/>
        </authorList>
    </citation>
    <scope>NUCLEOTIDE SEQUENCE [LARGE SCALE GENOMIC DNA]</scope>
</reference>
<feature type="compositionally biased region" description="Polar residues" evidence="5">
    <location>
        <begin position="738"/>
        <end position="747"/>
    </location>
</feature>
<organism evidence="6 7">
    <name type="scientific">Prorocentrum cordatum</name>
    <dbReference type="NCBI Taxonomy" id="2364126"/>
    <lineage>
        <taxon>Eukaryota</taxon>
        <taxon>Sar</taxon>
        <taxon>Alveolata</taxon>
        <taxon>Dinophyceae</taxon>
        <taxon>Prorocentrales</taxon>
        <taxon>Prorocentraceae</taxon>
        <taxon>Prorocentrum</taxon>
    </lineage>
</organism>
<feature type="compositionally biased region" description="Basic and acidic residues" evidence="5">
    <location>
        <begin position="936"/>
        <end position="956"/>
    </location>
</feature>
<name>A0ABN9UVJ9_9DINO</name>
<feature type="region of interest" description="Disordered" evidence="5">
    <location>
        <begin position="59"/>
        <end position="81"/>
    </location>
</feature>
<protein>
    <recommendedName>
        <fullName evidence="8">CCHC-type domain-containing protein</fullName>
    </recommendedName>
</protein>
<evidence type="ECO:0000256" key="5">
    <source>
        <dbReference type="SAM" id="MobiDB-lite"/>
    </source>
</evidence>
<feature type="compositionally biased region" description="Basic and acidic residues" evidence="5">
    <location>
        <begin position="530"/>
        <end position="545"/>
    </location>
</feature>
<feature type="compositionally biased region" description="Low complexity" evidence="5">
    <location>
        <begin position="1487"/>
        <end position="1498"/>
    </location>
</feature>
<evidence type="ECO:0008006" key="8">
    <source>
        <dbReference type="Google" id="ProtNLM"/>
    </source>
</evidence>
<comment type="caution">
    <text evidence="6">The sequence shown here is derived from an EMBL/GenBank/DDBJ whole genome shotgun (WGS) entry which is preliminary data.</text>
</comment>
<feature type="compositionally biased region" description="Basic and acidic residues" evidence="5">
    <location>
        <begin position="554"/>
        <end position="576"/>
    </location>
</feature>
<evidence type="ECO:0000313" key="6">
    <source>
        <dbReference type="EMBL" id="CAK0863201.1"/>
    </source>
</evidence>
<keyword evidence="1" id="KW-0285">Flavoprotein</keyword>
<dbReference type="Proteomes" id="UP001189429">
    <property type="component" value="Unassembled WGS sequence"/>
</dbReference>
<evidence type="ECO:0000313" key="7">
    <source>
        <dbReference type="Proteomes" id="UP001189429"/>
    </source>
</evidence>
<feature type="region of interest" description="Disordered" evidence="5">
    <location>
        <begin position="687"/>
        <end position="706"/>
    </location>
</feature>
<keyword evidence="3" id="KW-0560">Oxidoreductase</keyword>
<evidence type="ECO:0000256" key="3">
    <source>
        <dbReference type="ARBA" id="ARBA00023002"/>
    </source>
</evidence>
<evidence type="ECO:0000256" key="1">
    <source>
        <dbReference type="ARBA" id="ARBA00022630"/>
    </source>
</evidence>
<gene>
    <name evidence="6" type="ORF">PCOR1329_LOCUS51403</name>
</gene>
<keyword evidence="7" id="KW-1185">Reference proteome</keyword>
<evidence type="ECO:0000256" key="2">
    <source>
        <dbReference type="ARBA" id="ARBA00022827"/>
    </source>
</evidence>
<feature type="region of interest" description="Disordered" evidence="5">
    <location>
        <begin position="926"/>
        <end position="956"/>
    </location>
</feature>
<feature type="region of interest" description="Disordered" evidence="5">
    <location>
        <begin position="1485"/>
        <end position="1505"/>
    </location>
</feature>
<feature type="region of interest" description="Disordered" evidence="5">
    <location>
        <begin position="515"/>
        <end position="680"/>
    </location>
</feature>
<feature type="compositionally biased region" description="Basic and acidic residues" evidence="5">
    <location>
        <begin position="631"/>
        <end position="645"/>
    </location>
</feature>
<feature type="compositionally biased region" description="Acidic residues" evidence="5">
    <location>
        <begin position="595"/>
        <end position="604"/>
    </location>
</feature>
<feature type="compositionally biased region" description="Acidic residues" evidence="5">
    <location>
        <begin position="665"/>
        <end position="675"/>
    </location>
</feature>
<proteinExistence type="predicted"/>
<dbReference type="InterPro" id="IPR050346">
    <property type="entry name" value="FMO-like"/>
</dbReference>
<feature type="region of interest" description="Disordered" evidence="5">
    <location>
        <begin position="1954"/>
        <end position="1978"/>
    </location>
</feature>
<keyword evidence="4" id="KW-0175">Coiled coil</keyword>
<evidence type="ECO:0000256" key="4">
    <source>
        <dbReference type="SAM" id="Coils"/>
    </source>
</evidence>
<sequence length="2258" mass="247055">MLALRAGPLAAAGSSVEGKRGAAGGAAPPGGRAALSAAAALAAGGAALRLLRGRRPARGGFASEASEGARARGHERFDAGSSEEEVVPIPLLVLERPVVFESGAEGLPSYIRAGDLGRYVVAYAERFGVRQLVRFGARVCRASSPQLAEDSQVIELPKQNNKVLEQMSKLLEKQNEAIEVQNNTLEHIAEKAGGSAPRHKNIKNAVLAGALKTGSLEGVQYEGIFHGKDKRRGELLCAIFYKTHIEGGAEMFDGFDDQDANIEKLFRMLPSFRAELLGEAKTHDALLGDKAEMMPEGAVTKVVKQVLGEIPQDLQALHEVMLPANKQFKPVLPRASAEKGKEQFESVAILPKKAKDYFDEFKLFCLEGDASERICTANAIAAWRWQVSKVAEKAFELDVHKYTAAKRLKRDEDTEEKKKLEHQKMFFDVYIRTSFPNYTKINNEYEEMKAEKTGKQEFGKIEVEDMAARPPSDWRGISPGESLAPFENTQDMFEAMRQELGLTGPPENTQCLEEQEALEENAQLPNNEAESPRSREPETPEKPEGETDELDDEDAKRQELEEPETPEKLEVREKELQAVSSSGEKKRGRDRDELETPAESEDEVGSPRSREPETPEKPESETDELDDEDTERQKLVPEEGERLVEEPEVYVVFSSPDTGTTEPASDAEVETELDPAQENKWRASLARGKTAERLQPGEPTQFQDDELQRCKISDMNLENGTWLRDVRYERSDGEAEAMQQQTEQLPRQNEELNRRPLETERLTQQAPRKRLVKQPGAFDGARAEWSDWSFTFRAYAAAASVAITRLTTTAEAKGPEPMEIPDEDFDAEQAQANGQPYYVLVMLAKGAALKKAKSAPVGHGSEAWRLLVYEYEPKPRRRFQAMLSSVLRAKLPDPLSESLDNFESGIENQTVGLYLDLNDSTLVDAMVSNGGKGRGKGKEPRGKGKDPKGRGKAADKSDKKCFYCGSIGRVARNCRKRIADERAAGKAASLQPQQMAARCAQLAFQQAAAAAAPQRAQQQQSATLIAANVDAWPDTDDEHGIHMLLEATSNDGKDTPDGDPPVAMINDNQPDPVTHVYLALAEISDENDAVWVMFDIGSGATACPSNFARDIEVDASRGRGPWCEAATGTSVDLRGRHCVPMLIEGQPFGFDFHVGNVHRPIVIAQAFLDAGYGVHLEQDYSYMLGPKGQVIPIHRRHRAFSSRVKRSGMTSGMEVISAVQPALEGRARAEMDANDLVEDTKRSQAISEEAQRARARGIPTMPPVAERLTHRLIHMPCRNWCGDCAAGRGREAPHPRRTVREALLPRAWMDYCFPSTRRDVTNQVVILVVLEEDSGAIESLPVPGKGPADFHVKTVARAIESWGRKRAVCATHGEPVIKAPITAIKLERKDETACSSAPRYDSQPKGRPCRGAIAEMCETVFFHKMHRHKGGFRAQCEKGIWLGKEAVRRSTCLTKSVLDRFGRTAGCKACEGRCRSTAADDKREVRATAPRATRSPRSFAPSEASGVNPAQCVFAAMVIEVADVNVEASAHAARSGILLGPALVEAGRQRERGPTHEFGAHEHALRSEARGKRVGAQCLRDERHDDDGAMFARARLVAMQVAREAGSDCFAGARSLPCAGLVLSFVATLVGGALRRLVALHDVSVALYHALLDEDIWAAVGGTDHGLCIKHEISWADDGFHRLADTAHLEKGIAHGDRAERGAPSRLFSPGSKRAGKSRKGAADVLGDQGRSEYRSLAPLAHFAAVDRTAVLQGLQLERLGSHLKTRKELQWDFVCQETLRELRVEAELRELVNGAARGLSFKQVLEEMGVLNLVAKVGGDSAAALGISHSLGASRRRHLGAKQLWIQKKTRSGEVQPIKIKTAVNRGDLLTKFHDPEGHWALVSALPLSVPSARRGASALAVAAALMHLPETAEALGKKETESMGINPMLVALWLVVLNWLISRLRGKKSARKMDQSAQTDEVVHDTTVPDSSSIRSAASTARRSERVFAALMFGEKSRSTRVCGGLSTAREVKDFERCKAPWLAAVPSAGSRAVEHSRSYRGPSGYASRVLLVVGGRSSAVDIAREDGRLVLSGGETVPGPPVERVILATGYEYEYPFLDGAELGLDFGPVARYVAPLFMHVLHARRPSLGFIGVPLSVPVPIPLFEAQARFVAAHLRNQSTSTEQRGAWVAARRAAVGERPMDMHFLAGDCGRKHVHIHALASPAPGARPNSEESELRKWWLAFGRGCPFVAIVGRGSENWCVWAPGGVRLNSPC</sequence>
<dbReference type="PANTHER" id="PTHR23023">
    <property type="entry name" value="DIMETHYLANILINE MONOOXYGENASE"/>
    <property type="match status" value="1"/>
</dbReference>
<feature type="compositionally biased region" description="Basic and acidic residues" evidence="5">
    <location>
        <begin position="583"/>
        <end position="594"/>
    </location>
</feature>
<feature type="compositionally biased region" description="Basic and acidic residues" evidence="5">
    <location>
        <begin position="608"/>
        <end position="620"/>
    </location>
</feature>
<keyword evidence="2" id="KW-0274">FAD</keyword>
<feature type="coiled-coil region" evidence="4">
    <location>
        <begin position="161"/>
        <end position="191"/>
    </location>
</feature>